<evidence type="ECO:0000256" key="1">
    <source>
        <dbReference type="SAM" id="Phobius"/>
    </source>
</evidence>
<feature type="transmembrane region" description="Helical" evidence="1">
    <location>
        <begin position="42"/>
        <end position="59"/>
    </location>
</feature>
<evidence type="ECO:0000313" key="3">
    <source>
        <dbReference type="Proteomes" id="UP000033684"/>
    </source>
</evidence>
<keyword evidence="1" id="KW-0812">Transmembrane</keyword>
<proteinExistence type="predicted"/>
<accession>A0A0F3IN25</accession>
<dbReference type="EMBL" id="LAJX01000001">
    <property type="protein sequence ID" value="KJV08135.1"/>
    <property type="molecule type" value="Genomic_DNA"/>
</dbReference>
<keyword evidence="1" id="KW-1133">Transmembrane helix</keyword>
<sequence length="92" mass="10299">MFVYTLISYYSLIGFPNSSHINMISLINGIALAVHIIGGKKFLPSFFFALLASGLWANHSVPLSLTYALGYTLANFAGFKLFQHYCPQNMFR</sequence>
<reference evidence="2 3" key="2">
    <citation type="journal article" date="2016" name="Microb. Ecol.">
        <title>Genome Characteristics of a Novel Type I Methanotroph (Sn10-6) Isolated from a Flooded Indian Rice Field.</title>
        <authorList>
            <person name="Rahalkar M.C."/>
            <person name="Pandit P.S."/>
            <person name="Dhakephalkar P.K."/>
            <person name="Pore S."/>
            <person name="Arora P."/>
            <person name="Kapse N."/>
        </authorList>
    </citation>
    <scope>NUCLEOTIDE SEQUENCE [LARGE SCALE GENOMIC DNA]</scope>
    <source>
        <strain evidence="2 3">Sn10-6</strain>
    </source>
</reference>
<feature type="transmembrane region" description="Helical" evidence="1">
    <location>
        <begin position="20"/>
        <end position="37"/>
    </location>
</feature>
<name>A0A0F3IN25_9GAMM</name>
<comment type="caution">
    <text evidence="2">The sequence shown here is derived from an EMBL/GenBank/DDBJ whole genome shotgun (WGS) entry which is preliminary data.</text>
</comment>
<dbReference type="AlphaFoldDB" id="A0A0F3IN25"/>
<keyword evidence="1" id="KW-0472">Membrane</keyword>
<keyword evidence="3" id="KW-1185">Reference proteome</keyword>
<gene>
    <name evidence="2" type="ORF">VZ94_00090</name>
</gene>
<dbReference type="Proteomes" id="UP000033684">
    <property type="component" value="Unassembled WGS sequence"/>
</dbReference>
<organism evidence="2 3">
    <name type="scientific">Methylocucumis oryzae</name>
    <dbReference type="NCBI Taxonomy" id="1632867"/>
    <lineage>
        <taxon>Bacteria</taxon>
        <taxon>Pseudomonadati</taxon>
        <taxon>Pseudomonadota</taxon>
        <taxon>Gammaproteobacteria</taxon>
        <taxon>Methylococcales</taxon>
        <taxon>Methylococcaceae</taxon>
        <taxon>Methylocucumis</taxon>
    </lineage>
</organism>
<reference evidence="3" key="1">
    <citation type="submission" date="2015-03" db="EMBL/GenBank/DDBJ databases">
        <title>Draft genome sequence of a novel methanotroph (Sn10-6) isolated from flooded ricefield rhizosphere in India.</title>
        <authorList>
            <person name="Pandit P.S."/>
            <person name="Pore S.D."/>
            <person name="Arora P."/>
            <person name="Kapse N.G."/>
            <person name="Dhakephalkar P.K."/>
            <person name="Rahalkar M.C."/>
        </authorList>
    </citation>
    <scope>NUCLEOTIDE SEQUENCE [LARGE SCALE GENOMIC DNA]</scope>
    <source>
        <strain evidence="3">Sn10-6</strain>
    </source>
</reference>
<protein>
    <submittedName>
        <fullName evidence="2">Uncharacterized protein</fullName>
    </submittedName>
</protein>
<evidence type="ECO:0000313" key="2">
    <source>
        <dbReference type="EMBL" id="KJV08135.1"/>
    </source>
</evidence>